<reference evidence="1" key="2">
    <citation type="submission" date="2024-10" db="UniProtKB">
        <authorList>
            <consortium name="EnsemblProtists"/>
        </authorList>
    </citation>
    <scope>IDENTIFICATION</scope>
</reference>
<dbReference type="GeneID" id="17251713"/>
<organism evidence="1 2">
    <name type="scientific">Emiliania huxleyi (strain CCMP1516)</name>
    <dbReference type="NCBI Taxonomy" id="280463"/>
    <lineage>
        <taxon>Eukaryota</taxon>
        <taxon>Haptista</taxon>
        <taxon>Haptophyta</taxon>
        <taxon>Prymnesiophyceae</taxon>
        <taxon>Isochrysidales</taxon>
        <taxon>Noelaerhabdaceae</taxon>
        <taxon>Emiliania</taxon>
    </lineage>
</organism>
<evidence type="ECO:0008006" key="3">
    <source>
        <dbReference type="Google" id="ProtNLM"/>
    </source>
</evidence>
<dbReference type="AlphaFoldDB" id="A0A0D3I2U0"/>
<sequence>MRSTIFGKSRGAVTLDIEPHATLASYHSFWQRANSSSAAATALFVALADRLAASPAAEGEGGASARSHVSRATLMATMAQLVLYGAPIDPNHKDFARAAKTLGSLGEPASALLGLVGCKEAASSVTSLVGMATDDESDDHSCALATQFLLRPGTADLRIGTMVKTICGLLRLGPLLSPQRALAVLALARSLVRSQHRLSGERLSALRSAAKALLLWPEPAGSAAAELLSATHAEAALPAGGAWLAVDADARWLRRALCSQNEAALLLALGHTVYCAFDERPASDWARAARELLLPREATEEEHKAAVCEALRSMLLALARGGDSRRPAPSGSAAVSSGSALESREDVLRLAATAVDAALLASGDGSPSDPLWTAVKERQCAKLQETVQQLAAAVVGGSGAATSPEPHLPPLALRPLVSSAGGSARYTRTRELREAAERLAGRRYLYSPLLPPLHERLAQLAELAPPGQPAPPLRVAAVGGDGALHALLQAYVVLRGAYPDLCALVEWRFYLVPVEESSTLAQYLSARDGGYRKHYFRHAGHTLELAVFEARCWLAPPARTGSPPFVTIAFACSVEVLGGASASAEPSEQSVANGVGLTLALSLSDPRGEVHTPGLPMAGRFSALSFENFSTAPHEPATSPRLLFRCSTGGRGSRHADAPPRYVRAATITAGVRPGARLWASYWSCVGFCAGNAPLVLVPETRLERSDEGIGTHPVQEHRACNSNHLLKESASESAIGSLSSITRMVKTTLASPRGPNQPMNIFSLAGIQTRILGAPLLQRSEATGVRAESRSSTCGLAAAACPPETRQRHFECLGAPELAGREATEAPLPFACDACIARAASGALQGFDLVGTTSGLGDLLRKVMDAFGWRSNHSLPHLMSSDAHRANNPHTCGSDVHLARQFHSCEALRRQSRLREALVARLDEAAACDMRLYTLALRLGGEEG</sequence>
<dbReference type="KEGG" id="ehx:EMIHUDRAFT_453642"/>
<evidence type="ECO:0000313" key="1">
    <source>
        <dbReference type="EnsemblProtists" id="EOD05575"/>
    </source>
</evidence>
<dbReference type="Proteomes" id="UP000013827">
    <property type="component" value="Unassembled WGS sequence"/>
</dbReference>
<proteinExistence type="predicted"/>
<name>A0A0D3I2U0_EMIH1</name>
<accession>A0A0D3I2U0</accession>
<protein>
    <recommendedName>
        <fullName evidence="3">SET domain-containing protein</fullName>
    </recommendedName>
</protein>
<keyword evidence="2" id="KW-1185">Reference proteome</keyword>
<dbReference type="EnsemblProtists" id="EOD05575">
    <property type="protein sequence ID" value="EOD05575"/>
    <property type="gene ID" value="EMIHUDRAFT_453642"/>
</dbReference>
<dbReference type="RefSeq" id="XP_005758004.1">
    <property type="nucleotide sequence ID" value="XM_005757947.1"/>
</dbReference>
<evidence type="ECO:0000313" key="2">
    <source>
        <dbReference type="Proteomes" id="UP000013827"/>
    </source>
</evidence>
<reference evidence="2" key="1">
    <citation type="journal article" date="2013" name="Nature">
        <title>Pan genome of the phytoplankton Emiliania underpins its global distribution.</title>
        <authorList>
            <person name="Read B.A."/>
            <person name="Kegel J."/>
            <person name="Klute M.J."/>
            <person name="Kuo A."/>
            <person name="Lefebvre S.C."/>
            <person name="Maumus F."/>
            <person name="Mayer C."/>
            <person name="Miller J."/>
            <person name="Monier A."/>
            <person name="Salamov A."/>
            <person name="Young J."/>
            <person name="Aguilar M."/>
            <person name="Claverie J.M."/>
            <person name="Frickenhaus S."/>
            <person name="Gonzalez K."/>
            <person name="Herman E.K."/>
            <person name="Lin Y.C."/>
            <person name="Napier J."/>
            <person name="Ogata H."/>
            <person name="Sarno A.F."/>
            <person name="Shmutz J."/>
            <person name="Schroeder D."/>
            <person name="de Vargas C."/>
            <person name="Verret F."/>
            <person name="von Dassow P."/>
            <person name="Valentin K."/>
            <person name="Van de Peer Y."/>
            <person name="Wheeler G."/>
            <person name="Dacks J.B."/>
            <person name="Delwiche C.F."/>
            <person name="Dyhrman S.T."/>
            <person name="Glockner G."/>
            <person name="John U."/>
            <person name="Richards T."/>
            <person name="Worden A.Z."/>
            <person name="Zhang X."/>
            <person name="Grigoriev I.V."/>
            <person name="Allen A.E."/>
            <person name="Bidle K."/>
            <person name="Borodovsky M."/>
            <person name="Bowler C."/>
            <person name="Brownlee C."/>
            <person name="Cock J.M."/>
            <person name="Elias M."/>
            <person name="Gladyshev V.N."/>
            <person name="Groth M."/>
            <person name="Guda C."/>
            <person name="Hadaegh A."/>
            <person name="Iglesias-Rodriguez M.D."/>
            <person name="Jenkins J."/>
            <person name="Jones B.M."/>
            <person name="Lawson T."/>
            <person name="Leese F."/>
            <person name="Lindquist E."/>
            <person name="Lobanov A."/>
            <person name="Lomsadze A."/>
            <person name="Malik S.B."/>
            <person name="Marsh M.E."/>
            <person name="Mackinder L."/>
            <person name="Mock T."/>
            <person name="Mueller-Roeber B."/>
            <person name="Pagarete A."/>
            <person name="Parker M."/>
            <person name="Probert I."/>
            <person name="Quesneville H."/>
            <person name="Raines C."/>
            <person name="Rensing S.A."/>
            <person name="Riano-Pachon D.M."/>
            <person name="Richier S."/>
            <person name="Rokitta S."/>
            <person name="Shiraiwa Y."/>
            <person name="Soanes D.M."/>
            <person name="van der Giezen M."/>
            <person name="Wahlund T.M."/>
            <person name="Williams B."/>
            <person name="Wilson W."/>
            <person name="Wolfe G."/>
            <person name="Wurch L.L."/>
        </authorList>
    </citation>
    <scope>NUCLEOTIDE SEQUENCE</scope>
</reference>
<dbReference type="HOGENOM" id="CLU_013676_0_0_1"/>
<dbReference type="PaxDb" id="2903-EOD05575"/>